<comment type="similarity">
    <text evidence="1">Belongs to the protein-tyrosine phosphatase family. Non-receptor class dual specificity subfamily.</text>
</comment>
<dbReference type="PANTHER" id="PTHR45848">
    <property type="entry name" value="DUAL SPECIFICITY PROTEIN PHOSPHATASE 12 FAMILY MEMBER"/>
    <property type="match status" value="1"/>
</dbReference>
<evidence type="ECO:0000256" key="4">
    <source>
        <dbReference type="ARBA" id="ARBA00022912"/>
    </source>
</evidence>
<protein>
    <recommendedName>
        <fullName evidence="2">protein-tyrosine-phosphatase</fullName>
        <ecNumber evidence="2">3.1.3.48</ecNumber>
    </recommendedName>
</protein>
<dbReference type="EMBL" id="CAACVS010000314">
    <property type="protein sequence ID" value="VEU40909.1"/>
    <property type="molecule type" value="Genomic_DNA"/>
</dbReference>
<keyword evidence="4" id="KW-0904">Protein phosphatase</keyword>
<dbReference type="PANTHER" id="PTHR45848:SF4">
    <property type="entry name" value="DUAL SPECIFICITY PROTEIN PHOSPHATASE 12"/>
    <property type="match status" value="1"/>
</dbReference>
<dbReference type="OrthoDB" id="2017893at2759"/>
<evidence type="ECO:0000313" key="6">
    <source>
        <dbReference type="EMBL" id="VEU40909.1"/>
    </source>
</evidence>
<evidence type="ECO:0000256" key="1">
    <source>
        <dbReference type="ARBA" id="ARBA00008601"/>
    </source>
</evidence>
<dbReference type="AlphaFoldDB" id="A0A448ZFR9"/>
<evidence type="ECO:0000256" key="5">
    <source>
        <dbReference type="SAM" id="MobiDB-lite"/>
    </source>
</evidence>
<organism evidence="6 7">
    <name type="scientific">Pseudo-nitzschia multistriata</name>
    <dbReference type="NCBI Taxonomy" id="183589"/>
    <lineage>
        <taxon>Eukaryota</taxon>
        <taxon>Sar</taxon>
        <taxon>Stramenopiles</taxon>
        <taxon>Ochrophyta</taxon>
        <taxon>Bacillariophyta</taxon>
        <taxon>Bacillariophyceae</taxon>
        <taxon>Bacillariophycidae</taxon>
        <taxon>Bacillariales</taxon>
        <taxon>Bacillariaceae</taxon>
        <taxon>Pseudo-nitzschia</taxon>
    </lineage>
</organism>
<feature type="region of interest" description="Disordered" evidence="5">
    <location>
        <begin position="172"/>
        <end position="218"/>
    </location>
</feature>
<reference evidence="6 7" key="1">
    <citation type="submission" date="2019-01" db="EMBL/GenBank/DDBJ databases">
        <authorList>
            <person name="Ferrante I. M."/>
        </authorList>
    </citation>
    <scope>NUCLEOTIDE SEQUENCE [LARGE SCALE GENOMIC DNA]</scope>
    <source>
        <strain evidence="6 7">B856</strain>
    </source>
</reference>
<name>A0A448ZFR9_9STRA</name>
<feature type="compositionally biased region" description="Basic and acidic residues" evidence="5">
    <location>
        <begin position="205"/>
        <end position="217"/>
    </location>
</feature>
<accession>A0A448ZFR9</accession>
<keyword evidence="3" id="KW-0378">Hydrolase</keyword>
<dbReference type="Proteomes" id="UP000291116">
    <property type="component" value="Unassembled WGS sequence"/>
</dbReference>
<keyword evidence="7" id="KW-1185">Reference proteome</keyword>
<evidence type="ECO:0000313" key="7">
    <source>
        <dbReference type="Proteomes" id="UP000291116"/>
    </source>
</evidence>
<dbReference type="GO" id="GO:0008138">
    <property type="term" value="F:protein tyrosine/serine/threonine phosphatase activity"/>
    <property type="evidence" value="ECO:0007669"/>
    <property type="project" value="TreeGrafter"/>
</dbReference>
<feature type="compositionally biased region" description="Acidic residues" evidence="5">
    <location>
        <begin position="193"/>
        <end position="204"/>
    </location>
</feature>
<dbReference type="GO" id="GO:0004725">
    <property type="term" value="F:protein tyrosine phosphatase activity"/>
    <property type="evidence" value="ECO:0007669"/>
    <property type="project" value="UniProtKB-EC"/>
</dbReference>
<gene>
    <name evidence="6" type="ORF">PSNMU_V1.4_AUG-EV-PASAV3_0077500</name>
</gene>
<dbReference type="EC" id="3.1.3.48" evidence="2"/>
<proteinExistence type="inferred from homology"/>
<sequence length="357" mass="39344">MEGAEGGEAVSRKVIVVGMNRPRLLKIISMVDDEVAGGNAPTGVEYVPCLAAMSSYEAENGDAVRYMSDFVFRDGSPMSSFFDDEAFRESLDTVVMVGYEWQENDKQLVEKYFESNLLSVTIVCVSPNPGFSSLGEEMSHFKNLSDDEKERHTTNHTMGPKKMKRFILDTTTPLQTTTEKKDSAEKDNAVESLDGEENEIEIDSPPDKPKEEEEVPPKKKIPVAIDHNATSFACRMCRTVLFGESHLADDHKKALHSLKRTPNRASGTVASCQSFFCDESVLEWLAPDGADVEGKLACPHCNFKLGHWNWSGAQCSCGTWVVPAIQIPMGKVDVILPPSERAKVSPIMIVAPKASYA</sequence>
<evidence type="ECO:0000256" key="3">
    <source>
        <dbReference type="ARBA" id="ARBA00022801"/>
    </source>
</evidence>
<feature type="compositionally biased region" description="Basic and acidic residues" evidence="5">
    <location>
        <begin position="178"/>
        <end position="189"/>
    </location>
</feature>
<evidence type="ECO:0000256" key="2">
    <source>
        <dbReference type="ARBA" id="ARBA00013064"/>
    </source>
</evidence>